<dbReference type="EMBL" id="JYDP01000027">
    <property type="protein sequence ID" value="KRZ14134.1"/>
    <property type="molecule type" value="Genomic_DNA"/>
</dbReference>
<sequence>MAAGQDNKLATTHCETMVRLARDRPSTVVMLLIVDIIINKSMLRSELLEQILRNKTPPKFSMIILRMI</sequence>
<reference evidence="1 2" key="1">
    <citation type="submission" date="2015-01" db="EMBL/GenBank/DDBJ databases">
        <title>Evolution of Trichinella species and genotypes.</title>
        <authorList>
            <person name="Korhonen P.K."/>
            <person name="Edoardo P."/>
            <person name="Giuseppe L.R."/>
            <person name="Gasser R.B."/>
        </authorList>
    </citation>
    <scope>NUCLEOTIDE SEQUENCE [LARGE SCALE GENOMIC DNA]</scope>
    <source>
        <strain evidence="1">ISS1029</strain>
    </source>
</reference>
<organism evidence="1 2">
    <name type="scientific">Trichinella zimbabwensis</name>
    <dbReference type="NCBI Taxonomy" id="268475"/>
    <lineage>
        <taxon>Eukaryota</taxon>
        <taxon>Metazoa</taxon>
        <taxon>Ecdysozoa</taxon>
        <taxon>Nematoda</taxon>
        <taxon>Enoplea</taxon>
        <taxon>Dorylaimia</taxon>
        <taxon>Trichinellida</taxon>
        <taxon>Trichinellidae</taxon>
        <taxon>Trichinella</taxon>
    </lineage>
</organism>
<evidence type="ECO:0000313" key="1">
    <source>
        <dbReference type="EMBL" id="KRZ14134.1"/>
    </source>
</evidence>
<protein>
    <submittedName>
        <fullName evidence="1">Uncharacterized protein</fullName>
    </submittedName>
</protein>
<name>A0A0V1HUG5_9BILA</name>
<dbReference type="AlphaFoldDB" id="A0A0V1HUG5"/>
<proteinExistence type="predicted"/>
<accession>A0A0V1HUG5</accession>
<evidence type="ECO:0000313" key="2">
    <source>
        <dbReference type="Proteomes" id="UP000055024"/>
    </source>
</evidence>
<gene>
    <name evidence="1" type="ORF">T11_15948</name>
</gene>
<comment type="caution">
    <text evidence="1">The sequence shown here is derived from an EMBL/GenBank/DDBJ whole genome shotgun (WGS) entry which is preliminary data.</text>
</comment>
<dbReference type="Proteomes" id="UP000055024">
    <property type="component" value="Unassembled WGS sequence"/>
</dbReference>
<dbReference type="OrthoDB" id="5920691at2759"/>
<keyword evidence="2" id="KW-1185">Reference proteome</keyword>